<dbReference type="PATRIC" id="fig|1441930.4.peg.937"/>
<evidence type="ECO:0000256" key="14">
    <source>
        <dbReference type="ARBA" id="ARBA00060713"/>
    </source>
</evidence>
<evidence type="ECO:0000256" key="13">
    <source>
        <dbReference type="ARBA" id="ARBA00052368"/>
    </source>
</evidence>
<evidence type="ECO:0000256" key="4">
    <source>
        <dbReference type="ARBA" id="ARBA00013209"/>
    </source>
</evidence>
<dbReference type="GO" id="GO:0000287">
    <property type="term" value="F:magnesium ion binding"/>
    <property type="evidence" value="ECO:0007669"/>
    <property type="project" value="UniProtKB-ARBA"/>
</dbReference>
<dbReference type="HOGENOM" id="CLU_013985_3_2_6"/>
<comment type="pathway">
    <text evidence="14">Amine and polyamine degradation; spermidine degradation.</text>
</comment>
<dbReference type="FunFam" id="3.40.630.30:FF:000007">
    <property type="entry name" value="Spermidine N(1)-acetyltransferase"/>
    <property type="match status" value="1"/>
</dbReference>
<dbReference type="RefSeq" id="WP_024912688.1">
    <property type="nucleotide sequence ID" value="NZ_CP007044.2"/>
</dbReference>
<dbReference type="SUPFAM" id="SSF55729">
    <property type="entry name" value="Acyl-CoA N-acyltransferases (Nat)"/>
    <property type="match status" value="1"/>
</dbReference>
<evidence type="ECO:0000256" key="5">
    <source>
        <dbReference type="ARBA" id="ARBA00022490"/>
    </source>
</evidence>
<evidence type="ECO:0000313" key="18">
    <source>
        <dbReference type="EMBL" id="AHG18979.1"/>
    </source>
</evidence>
<reference evidence="18 19" key="2">
    <citation type="submission" date="2015-03" db="EMBL/GenBank/DDBJ databases">
        <authorList>
            <person name="Chan K.-G."/>
        </authorList>
    </citation>
    <scope>NUCLEOTIDE SEQUENCE [LARGE SCALE GENOMIC DNA]</scope>
    <source>
        <strain evidence="18 19">RB-25</strain>
    </source>
</reference>
<comment type="catalytic activity">
    <reaction evidence="12">
        <text>an alkane-alpha,omega-diamine + acetyl-CoA = an N-acetylalkane-alpha,omega-diamine + CoA + H(+)</text>
        <dbReference type="Rhea" id="RHEA:11116"/>
        <dbReference type="Rhea" id="RHEA-COMP:9766"/>
        <dbReference type="Rhea" id="RHEA-COMP:9767"/>
        <dbReference type="ChEBI" id="CHEBI:15378"/>
        <dbReference type="ChEBI" id="CHEBI:57287"/>
        <dbReference type="ChEBI" id="CHEBI:57288"/>
        <dbReference type="ChEBI" id="CHEBI:70977"/>
        <dbReference type="ChEBI" id="CHEBI:70988"/>
        <dbReference type="EC" id="2.3.1.57"/>
    </reaction>
</comment>
<keyword evidence="9" id="KW-0012">Acyltransferase</keyword>
<feature type="domain" description="N-acetyltransferase" evidence="17">
    <location>
        <begin position="7"/>
        <end position="167"/>
    </location>
</feature>
<dbReference type="PANTHER" id="PTHR43415">
    <property type="entry name" value="SPERMIDINE N(1)-ACETYLTRANSFERASE"/>
    <property type="match status" value="1"/>
</dbReference>
<evidence type="ECO:0000256" key="16">
    <source>
        <dbReference type="ARBA" id="ARBA00079997"/>
    </source>
</evidence>
<evidence type="ECO:0000256" key="15">
    <source>
        <dbReference type="ARBA" id="ARBA00073647"/>
    </source>
</evidence>
<dbReference type="EMBL" id="CP007044">
    <property type="protein sequence ID" value="AHG18979.1"/>
    <property type="molecule type" value="Genomic_DNA"/>
</dbReference>
<dbReference type="Gene3D" id="3.40.630.30">
    <property type="match status" value="1"/>
</dbReference>
<comment type="catalytic activity">
    <reaction evidence="11">
        <text>spermidine + acetyl-CoA = N(8)-acetylspermidine + CoA + H(+)</text>
        <dbReference type="Rhea" id="RHEA:28270"/>
        <dbReference type="ChEBI" id="CHEBI:15378"/>
        <dbReference type="ChEBI" id="CHEBI:57287"/>
        <dbReference type="ChEBI" id="CHEBI:57288"/>
        <dbReference type="ChEBI" id="CHEBI:57834"/>
        <dbReference type="ChEBI" id="CHEBI:58535"/>
        <dbReference type="EC" id="2.3.1.57"/>
    </reaction>
</comment>
<evidence type="ECO:0000256" key="6">
    <source>
        <dbReference type="ARBA" id="ARBA00022679"/>
    </source>
</evidence>
<evidence type="ECO:0000256" key="2">
    <source>
        <dbReference type="ARBA" id="ARBA00004723"/>
    </source>
</evidence>
<keyword evidence="5" id="KW-0963">Cytoplasm</keyword>
<evidence type="ECO:0000256" key="9">
    <source>
        <dbReference type="ARBA" id="ARBA00023315"/>
    </source>
</evidence>
<comment type="subcellular location">
    <subcellularLocation>
        <location evidence="1">Cytoplasm</location>
    </subcellularLocation>
</comment>
<evidence type="ECO:0000256" key="7">
    <source>
        <dbReference type="ARBA" id="ARBA00022723"/>
    </source>
</evidence>
<gene>
    <name evidence="18" type="ORF">Z042_04695</name>
</gene>
<evidence type="ECO:0000259" key="17">
    <source>
        <dbReference type="PROSITE" id="PS51186"/>
    </source>
</evidence>
<accession>W0L9C6</accession>
<dbReference type="Proteomes" id="UP000019030">
    <property type="component" value="Chromosome"/>
</dbReference>
<evidence type="ECO:0000256" key="12">
    <source>
        <dbReference type="ARBA" id="ARBA00052273"/>
    </source>
</evidence>
<dbReference type="EC" id="2.3.1.57" evidence="4"/>
<evidence type="ECO:0000256" key="10">
    <source>
        <dbReference type="ARBA" id="ARBA00050555"/>
    </source>
</evidence>
<keyword evidence="8" id="KW-0460">Magnesium</keyword>
<comment type="catalytic activity">
    <reaction evidence="10">
        <text>spermine + acetyl-CoA = N(1)-acetylspermine + CoA + H(+)</text>
        <dbReference type="Rhea" id="RHEA:33099"/>
        <dbReference type="ChEBI" id="CHEBI:15378"/>
        <dbReference type="ChEBI" id="CHEBI:45725"/>
        <dbReference type="ChEBI" id="CHEBI:57287"/>
        <dbReference type="ChEBI" id="CHEBI:57288"/>
        <dbReference type="ChEBI" id="CHEBI:58101"/>
        <dbReference type="EC" id="2.3.1.57"/>
    </reaction>
</comment>
<protein>
    <recommendedName>
        <fullName evidence="15">Spermidine N(1)-acetyltransferase</fullName>
        <ecNumber evidence="4">2.3.1.57</ecNumber>
    </recommendedName>
    <alternativeName>
        <fullName evidence="16">Spermidine/spermine N(1)-acetyltransferase</fullName>
    </alternativeName>
</protein>
<dbReference type="GO" id="GO:0005737">
    <property type="term" value="C:cytoplasm"/>
    <property type="evidence" value="ECO:0007669"/>
    <property type="project" value="UniProtKB-SubCell"/>
</dbReference>
<keyword evidence="19" id="KW-1185">Reference proteome</keyword>
<comment type="similarity">
    <text evidence="3">Belongs to the acetyltransferase family.</text>
</comment>
<evidence type="ECO:0000256" key="3">
    <source>
        <dbReference type="ARBA" id="ARBA00008694"/>
    </source>
</evidence>
<dbReference type="AlphaFoldDB" id="W0L9C6"/>
<dbReference type="InterPro" id="IPR016181">
    <property type="entry name" value="Acyl_CoA_acyltransferase"/>
</dbReference>
<keyword evidence="6 18" id="KW-0808">Transferase</keyword>
<dbReference type="PANTHER" id="PTHR43415:SF6">
    <property type="entry name" value="SPERMIDINE N(1)-ACETYLTRANSFERASE"/>
    <property type="match status" value="1"/>
</dbReference>
<dbReference type="PROSITE" id="PS51186">
    <property type="entry name" value="GNAT"/>
    <property type="match status" value="1"/>
</dbReference>
<organism evidence="18 19">
    <name type="scientific">Chania multitudinisentens RB-25</name>
    <dbReference type="NCBI Taxonomy" id="1441930"/>
    <lineage>
        <taxon>Bacteria</taxon>
        <taxon>Pseudomonadati</taxon>
        <taxon>Pseudomonadota</taxon>
        <taxon>Gammaproteobacteria</taxon>
        <taxon>Enterobacterales</taxon>
        <taxon>Yersiniaceae</taxon>
        <taxon>Chania</taxon>
    </lineage>
</organism>
<evidence type="ECO:0000313" key="19">
    <source>
        <dbReference type="Proteomes" id="UP000019030"/>
    </source>
</evidence>
<dbReference type="OrthoDB" id="9795206at2"/>
<comment type="catalytic activity">
    <reaction evidence="13">
        <text>spermidine + acetyl-CoA = N(1)-acetylspermidine + CoA + H(+)</text>
        <dbReference type="Rhea" id="RHEA:28150"/>
        <dbReference type="ChEBI" id="CHEBI:15378"/>
        <dbReference type="ChEBI" id="CHEBI:57287"/>
        <dbReference type="ChEBI" id="CHEBI:57288"/>
        <dbReference type="ChEBI" id="CHEBI:57834"/>
        <dbReference type="ChEBI" id="CHEBI:58324"/>
        <dbReference type="EC" id="2.3.1.57"/>
    </reaction>
</comment>
<dbReference type="STRING" id="1441930.Z042_04695"/>
<reference evidence="18 19" key="1">
    <citation type="submission" date="2014-01" db="EMBL/GenBank/DDBJ databases">
        <title>Isolation of Serratia multitudinisentens RB-25 from Ex-Landfill site.</title>
        <authorList>
            <person name="Robson E.H.J."/>
        </authorList>
    </citation>
    <scope>NUCLEOTIDE SEQUENCE [LARGE SCALE GENOMIC DNA]</scope>
    <source>
        <strain evidence="18 19">RB-25</strain>
    </source>
</reference>
<keyword evidence="7" id="KW-0479">Metal-binding</keyword>
<dbReference type="KEGG" id="sfo:Z042_04695"/>
<evidence type="ECO:0000256" key="1">
    <source>
        <dbReference type="ARBA" id="ARBA00004496"/>
    </source>
</evidence>
<name>W0L9C6_9GAMM</name>
<evidence type="ECO:0000256" key="8">
    <source>
        <dbReference type="ARBA" id="ARBA00022842"/>
    </source>
</evidence>
<dbReference type="NCBIfam" id="NF011709">
    <property type="entry name" value="PRK15130.1"/>
    <property type="match status" value="1"/>
</dbReference>
<dbReference type="CDD" id="cd04301">
    <property type="entry name" value="NAT_SF"/>
    <property type="match status" value="1"/>
</dbReference>
<sequence>MSSTTSVKLRPLERDDLTFVHQMDNNASVMRYWFEEPYEAFVELLDLYDKHIHDQSERRFIIEQSGSKVGLVELVEINHIHRRAEFQIIIDPAHQGKGYASAAAKLAMDYGFSVLNLYKLYLIVDKENPKAIHIYTKLGFEVEGELINEFFVNGEYRTVLRMCIFQPQYLARFKMLPTAKTAQK</sequence>
<dbReference type="InterPro" id="IPR000182">
    <property type="entry name" value="GNAT_dom"/>
</dbReference>
<dbReference type="eggNOG" id="COG1670">
    <property type="taxonomic scope" value="Bacteria"/>
</dbReference>
<evidence type="ECO:0000256" key="11">
    <source>
        <dbReference type="ARBA" id="ARBA00052230"/>
    </source>
</evidence>
<dbReference type="GO" id="GO:0004145">
    <property type="term" value="F:diamine N-acetyltransferase activity"/>
    <property type="evidence" value="ECO:0007669"/>
    <property type="project" value="UniProtKB-EC"/>
</dbReference>
<dbReference type="Pfam" id="PF13302">
    <property type="entry name" value="Acetyltransf_3"/>
    <property type="match status" value="1"/>
</dbReference>
<proteinExistence type="inferred from homology"/>
<comment type="pathway">
    <text evidence="2">Amine and polyamine degradation; spermine degradation.</text>
</comment>